<dbReference type="InterPro" id="IPR045392">
    <property type="entry name" value="DUF6519"/>
</dbReference>
<comment type="caution">
    <text evidence="2">The sequence shown here is derived from an EMBL/GenBank/DDBJ whole genome shotgun (WGS) entry which is preliminary data.</text>
</comment>
<evidence type="ECO:0000313" key="3">
    <source>
        <dbReference type="Proteomes" id="UP001602370"/>
    </source>
</evidence>
<dbReference type="Pfam" id="PF20129">
    <property type="entry name" value="DUF6519"/>
    <property type="match status" value="2"/>
</dbReference>
<dbReference type="EMBL" id="JBIBDZ010000013">
    <property type="protein sequence ID" value="MFF5923308.1"/>
    <property type="molecule type" value="Genomic_DNA"/>
</dbReference>
<feature type="region of interest" description="Disordered" evidence="1">
    <location>
        <begin position="497"/>
        <end position="518"/>
    </location>
</feature>
<proteinExistence type="predicted"/>
<reference evidence="2 3" key="1">
    <citation type="submission" date="2024-10" db="EMBL/GenBank/DDBJ databases">
        <title>The Natural Products Discovery Center: Release of the First 8490 Sequenced Strains for Exploring Actinobacteria Biosynthetic Diversity.</title>
        <authorList>
            <person name="Kalkreuter E."/>
            <person name="Kautsar S.A."/>
            <person name="Yang D."/>
            <person name="Bader C.D."/>
            <person name="Teijaro C.N."/>
            <person name="Fluegel L."/>
            <person name="Davis C.M."/>
            <person name="Simpson J.R."/>
            <person name="Lauterbach L."/>
            <person name="Steele A.D."/>
            <person name="Gui C."/>
            <person name="Meng S."/>
            <person name="Li G."/>
            <person name="Viehrig K."/>
            <person name="Ye F."/>
            <person name="Su P."/>
            <person name="Kiefer A.F."/>
            <person name="Nichols A."/>
            <person name="Cepeda A.J."/>
            <person name="Yan W."/>
            <person name="Fan B."/>
            <person name="Jiang Y."/>
            <person name="Adhikari A."/>
            <person name="Zheng C.-J."/>
            <person name="Schuster L."/>
            <person name="Cowan T.M."/>
            <person name="Smanski M.J."/>
            <person name="Chevrette M.G."/>
            <person name="De Carvalho L.P.S."/>
            <person name="Shen B."/>
        </authorList>
    </citation>
    <scope>NUCLEOTIDE SEQUENCE [LARGE SCALE GENOMIC DNA]</scope>
    <source>
        <strain evidence="2 3">NPDC012605</strain>
    </source>
</reference>
<organism evidence="2 3">
    <name type="scientific">Streptomyces flavochromogenes</name>
    <dbReference type="NCBI Taxonomy" id="68199"/>
    <lineage>
        <taxon>Bacteria</taxon>
        <taxon>Bacillati</taxon>
        <taxon>Actinomycetota</taxon>
        <taxon>Actinomycetes</taxon>
        <taxon>Kitasatosporales</taxon>
        <taxon>Streptomycetaceae</taxon>
        <taxon>Streptomyces</taxon>
    </lineage>
</organism>
<sequence>MQGDFSRWTFAPQEAYRSVLLQQGRVLLDADWNEHAAITAHHDEVRTTDLVGPSGGPLSGAGFAIVDAEGERPRATLWEDLRITQGRYYVEGMVVEAPSAPKPGGSDEAAPFVGWPLDHQPHVRAIADDMPFPDPGENGRYVALLDVWTHLVTADEQPALLEPALGGPDTTNRAQTVWQVRLQELPEGTAHEALHEHGHFRATPRTMAAALRQAPRDLDPCQVNPASGGYLGLENQLYRVQIHESGATPTFLWSRENGSVVAALTAIADGADSDADDMTVLTLDREGRDEELSIRKDNIVEVTSVDLQMRRQPGFLATAGAPQGLLLPVRWTGPAPASLAALGRTPLVRRWEGILPVGEQLQDLEDGIQVRFPGGGTLSSGDHWLIPARTTRQVYGQSTRAGSIDWPEGDGQGTPRIPHGPLPRTTPLAVLTREDTGWSLESDCRRLFPALTAMTTLDLAGGDGQQALPGTPLPQAVRVIARNGGLPLSGLVRFSTQGGRLTGSEGVDGEDVDEPTGSGGVAEVTWTLDPHGPPTQMLWATLLDHQGAPTGAPLVVTAGLSTASQVAWVPPSDCEGLPQPPTVQNALHRLATRRELRLLGGDGQHLGPQDIVLPRAVRAVVDSGCGPVEGAVVVATGTNGARVAKADDGPPPATLPADSTETDDDTTGEKGTVAFWWQPAPGADSDTLQLQLSDGTGTPLTVTAQKISERADASQVAWIPPSQCDLQNPTVKDALDLLAKRSQLRVIEGDGQLPGLLPMPLLKPVRAVLENLCGPVPNVKVIATASSRALVARKTGSTPPNPFPEVHETDATTDGNGVVAFWWQPAAGAAGDTLKLRLADESGTPVTVTSAARTGVHITVLKLNNAAFPMDGNVSIAQLIGGITAVLDGDIDTRSINGNVCRVLLDLPWALGNESPWSEDNAFAQAGYTTIALPTAPLDADALANKRGVTWKPDATTRGWLEKVKIKLQQLGEASALKRQIIGRFVIEGSPIVAADGTCLNCHAPYEMVNDKPRMHLPTDDAVIGGQFVRWFELRAQ</sequence>
<dbReference type="Proteomes" id="UP001602370">
    <property type="component" value="Unassembled WGS sequence"/>
</dbReference>
<feature type="region of interest" description="Disordered" evidence="1">
    <location>
        <begin position="643"/>
        <end position="668"/>
    </location>
</feature>
<evidence type="ECO:0000313" key="2">
    <source>
        <dbReference type="EMBL" id="MFF5923308.1"/>
    </source>
</evidence>
<gene>
    <name evidence="2" type="ORF">ACFY8C_34070</name>
</gene>
<accession>A0ABW6Y0P2</accession>
<keyword evidence="3" id="KW-1185">Reference proteome</keyword>
<name>A0ABW6Y0P2_9ACTN</name>
<protein>
    <submittedName>
        <fullName evidence="2">DUF6519 domain-containing protein</fullName>
    </submittedName>
</protein>
<dbReference type="RefSeq" id="WP_388310824.1">
    <property type="nucleotide sequence ID" value="NZ_JBIBDZ010000013.1"/>
</dbReference>
<feature type="region of interest" description="Disordered" evidence="1">
    <location>
        <begin position="402"/>
        <end position="426"/>
    </location>
</feature>
<evidence type="ECO:0000256" key="1">
    <source>
        <dbReference type="SAM" id="MobiDB-lite"/>
    </source>
</evidence>